<evidence type="ECO:0000256" key="3">
    <source>
        <dbReference type="ARBA" id="ARBA00023237"/>
    </source>
</evidence>
<protein>
    <recommendedName>
        <fullName evidence="6">Membrane-bound lytic murein transglycosylase F</fullName>
        <ecNumber evidence="6">4.2.2.n1</ecNumber>
    </recommendedName>
    <alternativeName>
        <fullName evidence="6">Murein lyase F</fullName>
    </alternativeName>
</protein>
<comment type="function">
    <text evidence="6">Murein-degrading enzyme that degrades murein glycan strands and insoluble, high-molecular weight murein sacculi, with the concomitant formation of a 1,6-anhydromuramoyl product. Lytic transglycosylases (LTs) play an integral role in the metabolism of the peptidoglycan (PG) sacculus. Their lytic action creates space within the PG sacculus to allow for its expansion as well as for the insertion of various structures such as secretion systems and flagella.</text>
</comment>
<evidence type="ECO:0000313" key="8">
    <source>
        <dbReference type="EMBL" id="ROH87961.1"/>
    </source>
</evidence>
<organism evidence="8 9">
    <name type="scientific">Pseudomethylobacillus aquaticus</name>
    <dbReference type="NCBI Taxonomy" id="2676064"/>
    <lineage>
        <taxon>Bacteria</taxon>
        <taxon>Pseudomonadati</taxon>
        <taxon>Pseudomonadota</taxon>
        <taxon>Betaproteobacteria</taxon>
        <taxon>Nitrosomonadales</taxon>
        <taxon>Methylophilaceae</taxon>
        <taxon>Pseudomethylobacillus</taxon>
    </lineage>
</organism>
<dbReference type="Proteomes" id="UP000275137">
    <property type="component" value="Unassembled WGS sequence"/>
</dbReference>
<dbReference type="InterPro" id="IPR008258">
    <property type="entry name" value="Transglycosylase_SLT_dom_1"/>
</dbReference>
<dbReference type="InterPro" id="IPR023346">
    <property type="entry name" value="Lysozyme-like_dom_sf"/>
</dbReference>
<dbReference type="SUPFAM" id="SSF53850">
    <property type="entry name" value="Periplasmic binding protein-like II"/>
    <property type="match status" value="1"/>
</dbReference>
<dbReference type="PANTHER" id="PTHR35936:SF32">
    <property type="entry name" value="MEMBRANE-BOUND LYTIC MUREIN TRANSGLYCOSYLASE F"/>
    <property type="match status" value="1"/>
</dbReference>
<dbReference type="CDD" id="cd01009">
    <property type="entry name" value="PBP2_YfhD_N"/>
    <property type="match status" value="1"/>
</dbReference>
<dbReference type="InterPro" id="IPR023703">
    <property type="entry name" value="MltF"/>
</dbReference>
<feature type="active site" evidence="6">
    <location>
        <position position="309"/>
    </location>
</feature>
<dbReference type="InterPro" id="IPR001638">
    <property type="entry name" value="Solute-binding_3/MltF_N"/>
</dbReference>
<gene>
    <name evidence="6 8" type="primary">mltF</name>
    <name evidence="8" type="ORF">ED236_00255</name>
</gene>
<dbReference type="SUPFAM" id="SSF53955">
    <property type="entry name" value="Lysozyme-like"/>
    <property type="match status" value="1"/>
</dbReference>
<comment type="catalytic activity">
    <reaction evidence="6">
        <text>Exolytic cleavage of the (1-&gt;4)-beta-glycosidic linkage between N-acetylmuramic acid (MurNAc) and N-acetylglucosamine (GlcNAc) residues in peptidoglycan, from either the reducing or the non-reducing ends of the peptidoglycan chains, with concomitant formation of a 1,6-anhydrobond in the MurNAc residue.</text>
        <dbReference type="EC" id="4.2.2.n1"/>
    </reaction>
</comment>
<comment type="similarity">
    <text evidence="6">In the N-terminal section; belongs to the bacterial solute-binding protein 3 family.</text>
</comment>
<evidence type="ECO:0000313" key="9">
    <source>
        <dbReference type="Proteomes" id="UP000275137"/>
    </source>
</evidence>
<dbReference type="PANTHER" id="PTHR35936">
    <property type="entry name" value="MEMBRANE-BOUND LYTIC MUREIN TRANSGLYCOSYLASE F"/>
    <property type="match status" value="1"/>
</dbReference>
<dbReference type="SMART" id="SM00062">
    <property type="entry name" value="PBPb"/>
    <property type="match status" value="1"/>
</dbReference>
<evidence type="ECO:0000256" key="4">
    <source>
        <dbReference type="ARBA" id="ARBA00023239"/>
    </source>
</evidence>
<dbReference type="GO" id="GO:0016998">
    <property type="term" value="P:cell wall macromolecule catabolic process"/>
    <property type="evidence" value="ECO:0007669"/>
    <property type="project" value="UniProtKB-UniRule"/>
</dbReference>
<dbReference type="Gene3D" id="1.10.530.10">
    <property type="match status" value="1"/>
</dbReference>
<comment type="caution">
    <text evidence="6">Lacks conserved residue(s) required for the propagation of feature annotation.</text>
</comment>
<dbReference type="Pfam" id="PF00497">
    <property type="entry name" value="SBP_bac_3"/>
    <property type="match status" value="1"/>
</dbReference>
<evidence type="ECO:0000259" key="7">
    <source>
        <dbReference type="SMART" id="SM00062"/>
    </source>
</evidence>
<evidence type="ECO:0000256" key="2">
    <source>
        <dbReference type="ARBA" id="ARBA00023136"/>
    </source>
</evidence>
<dbReference type="Gene3D" id="3.40.190.10">
    <property type="entry name" value="Periplasmic binding protein-like II"/>
    <property type="match status" value="2"/>
</dbReference>
<name>A0A3N0V5V9_9PROT</name>
<dbReference type="RefSeq" id="WP_123235955.1">
    <property type="nucleotide sequence ID" value="NZ_RJVP01000001.1"/>
</dbReference>
<comment type="domain">
    <text evidence="6">The N-terminal domain does not have lytic activity and probably modulates enzymatic activity. The C-terminal domain is the catalytic active domain.</text>
</comment>
<dbReference type="AlphaFoldDB" id="A0A3N0V5V9"/>
<sequence>MRTGIYVLMALLGLTGCDLNGENATSMVDVRDSKVIRVVTHSGPNTYYLNGDNEYAGLEHDLAQQFAAFLGPEYRVEFVLVNKIYEVLPTLMKGRADLAAADITVTHLREHLVKFTVPYNTVQQQVVYNTAQAKPKDLDTLSEDTLAVPAGTSFAERLGQLSHQHPKLRWNEPRNVSSDELLEQVADGSLAYTVADSHMVAMVQNFYPNLGVAMPLGKPEQVAWAFPKNSDEWLYRQANLFFAKIYKDGSLRRLLERYYGHSERLHSVDVSTYLQRIRTLLPKHRAAFKRAEAVTGIDWRLLAAISYQESHWDRLNTSPTGVRGMMMLTEDTADRMGVTDRLDAEQSIMGGARYVQLLKDLLPERIQEPDRTWLALAAYNIGYAHLEDARVLAQRMQLNPDSWGDVKKTLPLLNKAEYYTTLKYGFARGGAPVIFVDSIRTYHKILEKHEARQPASLPGLLVGMH</sequence>
<keyword evidence="1 6" id="KW-0732">Signal</keyword>
<evidence type="ECO:0000256" key="6">
    <source>
        <dbReference type="HAMAP-Rule" id="MF_02016"/>
    </source>
</evidence>
<comment type="similarity">
    <text evidence="6">In the C-terminal section; belongs to the transglycosylase Slt family.</text>
</comment>
<keyword evidence="2 6" id="KW-0472">Membrane</keyword>
<evidence type="ECO:0000256" key="1">
    <source>
        <dbReference type="ARBA" id="ARBA00022729"/>
    </source>
</evidence>
<dbReference type="EMBL" id="RJVP01000001">
    <property type="protein sequence ID" value="ROH87961.1"/>
    <property type="molecule type" value="Genomic_DNA"/>
</dbReference>
<dbReference type="GO" id="GO:0008933">
    <property type="term" value="F:peptidoglycan lytic transglycosylase activity"/>
    <property type="evidence" value="ECO:0007669"/>
    <property type="project" value="UniProtKB-UniRule"/>
</dbReference>
<proteinExistence type="inferred from homology"/>
<keyword evidence="9" id="KW-1185">Reference proteome</keyword>
<dbReference type="GO" id="GO:0009253">
    <property type="term" value="P:peptidoglycan catabolic process"/>
    <property type="evidence" value="ECO:0007669"/>
    <property type="project" value="TreeGrafter"/>
</dbReference>
<comment type="caution">
    <text evidence="8">The sequence shown here is derived from an EMBL/GenBank/DDBJ whole genome shotgun (WGS) entry which is preliminary data.</text>
</comment>
<dbReference type="CDD" id="cd13403">
    <property type="entry name" value="MLTF-like"/>
    <property type="match status" value="1"/>
</dbReference>
<dbReference type="PROSITE" id="PS51257">
    <property type="entry name" value="PROKAR_LIPOPROTEIN"/>
    <property type="match status" value="1"/>
</dbReference>
<reference evidence="8 9" key="1">
    <citation type="submission" date="2018-10" db="EMBL/GenBank/DDBJ databases">
        <authorList>
            <person name="Chen W.-M."/>
        </authorList>
    </citation>
    <scope>NUCLEOTIDE SEQUENCE [LARGE SCALE GENOMIC DNA]</scope>
    <source>
        <strain evidence="8 9">H-5</strain>
    </source>
</reference>
<evidence type="ECO:0000256" key="5">
    <source>
        <dbReference type="ARBA" id="ARBA00023316"/>
    </source>
</evidence>
<feature type="region of interest" description="LT domain" evidence="6">
    <location>
        <begin position="263"/>
        <end position="465"/>
    </location>
</feature>
<dbReference type="EC" id="4.2.2.n1" evidence="6"/>
<keyword evidence="3 6" id="KW-0998">Cell outer membrane</keyword>
<dbReference type="HAMAP" id="MF_02016">
    <property type="entry name" value="MltF"/>
    <property type="match status" value="1"/>
</dbReference>
<comment type="subcellular location">
    <subcellularLocation>
        <location evidence="6">Cell outer membrane</location>
        <topology evidence="6">Peripheral membrane protein</topology>
    </subcellularLocation>
    <text evidence="6">Attached to the inner leaflet of the outer membrane.</text>
</comment>
<dbReference type="GO" id="GO:0009279">
    <property type="term" value="C:cell outer membrane"/>
    <property type="evidence" value="ECO:0007669"/>
    <property type="project" value="UniProtKB-SubCell"/>
</dbReference>
<keyword evidence="5 6" id="KW-0961">Cell wall biogenesis/degradation</keyword>
<dbReference type="NCBIfam" id="NF008112">
    <property type="entry name" value="PRK10859.1"/>
    <property type="match status" value="1"/>
</dbReference>
<dbReference type="GO" id="GO:0071555">
    <property type="term" value="P:cell wall organization"/>
    <property type="evidence" value="ECO:0007669"/>
    <property type="project" value="UniProtKB-KW"/>
</dbReference>
<feature type="domain" description="Solute-binding protein family 3/N-terminal" evidence="7">
    <location>
        <begin position="35"/>
        <end position="262"/>
    </location>
</feature>
<keyword evidence="4 6" id="KW-0456">Lyase</keyword>
<accession>A0A3N0V5V9</accession>
<dbReference type="Pfam" id="PF01464">
    <property type="entry name" value="SLT"/>
    <property type="match status" value="1"/>
</dbReference>